<evidence type="ECO:0000256" key="3">
    <source>
        <dbReference type="ARBA" id="ARBA00023157"/>
    </source>
</evidence>
<dbReference type="STRING" id="550983.A4R26_28055"/>
<keyword evidence="3" id="KW-1015">Disulfide bond</keyword>
<dbReference type="RefSeq" id="WP_081169357.1">
    <property type="nucleotide sequence ID" value="NZ_LWBP01000208.1"/>
</dbReference>
<comment type="subcellular location">
    <subcellularLocation>
        <location evidence="1">Cell envelope</location>
    </subcellularLocation>
</comment>
<dbReference type="GO" id="GO:0030313">
    <property type="term" value="C:cell envelope"/>
    <property type="evidence" value="ECO:0007669"/>
    <property type="project" value="UniProtKB-SubCell"/>
</dbReference>
<evidence type="ECO:0000313" key="7">
    <source>
        <dbReference type="Proteomes" id="UP000192276"/>
    </source>
</evidence>
<dbReference type="Proteomes" id="UP000192276">
    <property type="component" value="Unassembled WGS sequence"/>
</dbReference>
<accession>A0A1V9F7X8</accession>
<dbReference type="PANTHER" id="PTHR42852">
    <property type="entry name" value="THIOL:DISULFIDE INTERCHANGE PROTEIN DSBE"/>
    <property type="match status" value="1"/>
</dbReference>
<dbReference type="InterPro" id="IPR050553">
    <property type="entry name" value="Thioredoxin_ResA/DsbE_sf"/>
</dbReference>
<keyword evidence="7" id="KW-1185">Reference proteome</keyword>
<evidence type="ECO:0000259" key="5">
    <source>
        <dbReference type="PROSITE" id="PS51352"/>
    </source>
</evidence>
<feature type="domain" description="Thioredoxin" evidence="5">
    <location>
        <begin position="362"/>
        <end position="512"/>
    </location>
</feature>
<dbReference type="InterPro" id="IPR036249">
    <property type="entry name" value="Thioredoxin-like_sf"/>
</dbReference>
<dbReference type="GO" id="GO:0017004">
    <property type="term" value="P:cytochrome complex assembly"/>
    <property type="evidence" value="ECO:0007669"/>
    <property type="project" value="UniProtKB-KW"/>
</dbReference>
<keyword evidence="2" id="KW-0201">Cytochrome c-type biogenesis</keyword>
<dbReference type="Pfam" id="PF13905">
    <property type="entry name" value="Thioredoxin_8"/>
    <property type="match status" value="1"/>
</dbReference>
<keyword evidence="4" id="KW-0676">Redox-active center</keyword>
<name>A0A1V9F7X8_9BACT</name>
<evidence type="ECO:0000256" key="4">
    <source>
        <dbReference type="ARBA" id="ARBA00023284"/>
    </source>
</evidence>
<dbReference type="CDD" id="cd02966">
    <property type="entry name" value="TlpA_like_family"/>
    <property type="match status" value="1"/>
</dbReference>
<dbReference type="PANTHER" id="PTHR42852:SF6">
    <property type="entry name" value="THIOL:DISULFIDE INTERCHANGE PROTEIN DSBE"/>
    <property type="match status" value="1"/>
</dbReference>
<dbReference type="AlphaFoldDB" id="A0A1V9F7X8"/>
<gene>
    <name evidence="6" type="ORF">A4R26_28055</name>
</gene>
<dbReference type="SUPFAM" id="SSF52833">
    <property type="entry name" value="Thioredoxin-like"/>
    <property type="match status" value="1"/>
</dbReference>
<dbReference type="Gene3D" id="3.40.30.10">
    <property type="entry name" value="Glutaredoxin"/>
    <property type="match status" value="1"/>
</dbReference>
<reference evidence="7" key="1">
    <citation type="submission" date="2016-04" db="EMBL/GenBank/DDBJ databases">
        <authorList>
            <person name="Chen L."/>
            <person name="Zhuang W."/>
            <person name="Wang G."/>
        </authorList>
    </citation>
    <scope>NUCLEOTIDE SEQUENCE [LARGE SCALE GENOMIC DNA]</scope>
    <source>
        <strain evidence="7">208</strain>
    </source>
</reference>
<dbReference type="InterPro" id="IPR013766">
    <property type="entry name" value="Thioredoxin_domain"/>
</dbReference>
<dbReference type="InterPro" id="IPR012336">
    <property type="entry name" value="Thioredoxin-like_fold"/>
</dbReference>
<dbReference type="PROSITE" id="PS51352">
    <property type="entry name" value="THIOREDOXIN_2"/>
    <property type="match status" value="1"/>
</dbReference>
<proteinExistence type="predicted"/>
<protein>
    <recommendedName>
        <fullName evidence="5">Thioredoxin domain-containing protein</fullName>
    </recommendedName>
</protein>
<evidence type="ECO:0000256" key="2">
    <source>
        <dbReference type="ARBA" id="ARBA00022748"/>
    </source>
</evidence>
<organism evidence="6 7">
    <name type="scientific">Niastella populi</name>
    <dbReference type="NCBI Taxonomy" id="550983"/>
    <lineage>
        <taxon>Bacteria</taxon>
        <taxon>Pseudomonadati</taxon>
        <taxon>Bacteroidota</taxon>
        <taxon>Chitinophagia</taxon>
        <taxon>Chitinophagales</taxon>
        <taxon>Chitinophagaceae</taxon>
        <taxon>Niastella</taxon>
    </lineage>
</organism>
<evidence type="ECO:0000256" key="1">
    <source>
        <dbReference type="ARBA" id="ARBA00004196"/>
    </source>
</evidence>
<dbReference type="OrthoDB" id="983020at2"/>
<dbReference type="EMBL" id="LWBP01000208">
    <property type="protein sequence ID" value="OQP54415.1"/>
    <property type="molecule type" value="Genomic_DNA"/>
</dbReference>
<sequence>MYRFLKNVLILIVLIVCTFLNVKAQKNKVIISGKFIGNNNSADSLTLCYWDNVISNQKKDFTIKRQYSSKVVNHSFSFEIDSIYDLSYITIGRNKFRGVPIPLLDLMIVSPGDNVHVEIGAAEINEQEKQWLTDDNGEKLCTNCDMFRFSGKSAATYSVQYQLWEETKRLQAIWDTTSIANSRVRDLVEQSRRLYSNMNYVLTGGLKYLEILRHSVSSSVFGLLTADLQGRIQELYFRGMNYHLKFTKRMGAANEVYLFRDEYNSIRDNFKVIERPEVQAKSNILPSTILFKLALESTLFEENDIYSLIKDKYSGILQERLLTSYLLNNTNLPKIDSLLGEAVLLVNDKRYKEVLSSTLENQKIGSGFFNYPLLDTSGKVFQLSCLKGKIIFIDFWFTGCGGCMQYYKQHVSKAENKFENNEDVVFVTISIDGNKDKWLQGLRSGEYTSAKAINLYTNGQGVAHPIIKRLNIIAYPFSIILDREGKLLISDSEKLRKGGVEKLILTINEAISKR</sequence>
<evidence type="ECO:0000313" key="6">
    <source>
        <dbReference type="EMBL" id="OQP54415.1"/>
    </source>
</evidence>
<comment type="caution">
    <text evidence="6">The sequence shown here is derived from an EMBL/GenBank/DDBJ whole genome shotgun (WGS) entry which is preliminary data.</text>
</comment>